<dbReference type="Proteomes" id="UP000046393">
    <property type="component" value="Unplaced"/>
</dbReference>
<evidence type="ECO:0000256" key="4">
    <source>
        <dbReference type="ARBA" id="ARBA00022475"/>
    </source>
</evidence>
<evidence type="ECO:0000256" key="6">
    <source>
        <dbReference type="ARBA" id="ARBA00022868"/>
    </source>
</evidence>
<reference evidence="14" key="1">
    <citation type="submission" date="2017-02" db="UniProtKB">
        <authorList>
            <consortium name="WormBaseParasite"/>
        </authorList>
    </citation>
    <scope>IDENTIFICATION</scope>
</reference>
<keyword evidence="11 12" id="KW-0407">Ion channel</keyword>
<accession>A0A0N5AAY5</accession>
<evidence type="ECO:0000256" key="12">
    <source>
        <dbReference type="RuleBase" id="RU010713"/>
    </source>
</evidence>
<dbReference type="GO" id="GO:0005921">
    <property type="term" value="C:gap junction"/>
    <property type="evidence" value="ECO:0007669"/>
    <property type="project" value="UniProtKB-SubCell"/>
</dbReference>
<feature type="transmembrane region" description="Helical" evidence="12">
    <location>
        <begin position="284"/>
        <end position="308"/>
    </location>
</feature>
<dbReference type="GO" id="GO:0005886">
    <property type="term" value="C:plasma membrane"/>
    <property type="evidence" value="ECO:0007669"/>
    <property type="project" value="UniProtKB-SubCell"/>
</dbReference>
<keyword evidence="7" id="KW-0965">Cell junction</keyword>
<evidence type="ECO:0000256" key="1">
    <source>
        <dbReference type="ARBA" id="ARBA00004610"/>
    </source>
</evidence>
<keyword evidence="10 12" id="KW-0472">Membrane</keyword>
<dbReference type="PRINTS" id="PR01262">
    <property type="entry name" value="INNEXIN"/>
</dbReference>
<comment type="similarity">
    <text evidence="12">Belongs to the pannexin family.</text>
</comment>
<keyword evidence="4" id="KW-1003">Cell membrane</keyword>
<comment type="subcellular location">
    <subcellularLocation>
        <location evidence="1">Cell junction</location>
        <location evidence="1">Gap junction</location>
    </subcellularLocation>
    <subcellularLocation>
        <location evidence="2 12">Cell membrane</location>
        <topology evidence="2 12">Multi-pass membrane protein</topology>
    </subcellularLocation>
</comment>
<dbReference type="PROSITE" id="PS51013">
    <property type="entry name" value="PANNEXIN"/>
    <property type="match status" value="1"/>
</dbReference>
<dbReference type="GO" id="GO:0005243">
    <property type="term" value="F:gap junction channel activity"/>
    <property type="evidence" value="ECO:0007669"/>
    <property type="project" value="TreeGrafter"/>
</dbReference>
<dbReference type="PANTHER" id="PTHR11893:SF46">
    <property type="entry name" value="INNEXIN-12"/>
    <property type="match status" value="1"/>
</dbReference>
<feature type="transmembrane region" description="Helical" evidence="12">
    <location>
        <begin position="25"/>
        <end position="45"/>
    </location>
</feature>
<keyword evidence="3 12" id="KW-0813">Transport</keyword>
<name>A0A0N5AAY5_9BILA</name>
<evidence type="ECO:0000313" key="14">
    <source>
        <dbReference type="WBParaSite" id="SMUV_0000131101-mRNA-1"/>
    </source>
</evidence>
<comment type="function">
    <text evidence="12">Structural component of the gap junctions.</text>
</comment>
<dbReference type="WBParaSite" id="SMUV_0000131101-mRNA-1">
    <property type="protein sequence ID" value="SMUV_0000131101-mRNA-1"/>
    <property type="gene ID" value="SMUV_0000131101"/>
</dbReference>
<evidence type="ECO:0000256" key="8">
    <source>
        <dbReference type="ARBA" id="ARBA00022989"/>
    </source>
</evidence>
<keyword evidence="9 12" id="KW-0406">Ion transport</keyword>
<feature type="transmembrane region" description="Helical" evidence="12">
    <location>
        <begin position="111"/>
        <end position="133"/>
    </location>
</feature>
<keyword evidence="5 12" id="KW-0812">Transmembrane</keyword>
<evidence type="ECO:0000256" key="11">
    <source>
        <dbReference type="ARBA" id="ARBA00023303"/>
    </source>
</evidence>
<feature type="transmembrane region" description="Helical" evidence="12">
    <location>
        <begin position="196"/>
        <end position="218"/>
    </location>
</feature>
<dbReference type="PANTHER" id="PTHR11893">
    <property type="entry name" value="INNEXIN"/>
    <property type="match status" value="1"/>
</dbReference>
<dbReference type="GO" id="GO:0034220">
    <property type="term" value="P:monoatomic ion transmembrane transport"/>
    <property type="evidence" value="ECO:0007669"/>
    <property type="project" value="UniProtKB-KW"/>
</dbReference>
<evidence type="ECO:0000256" key="3">
    <source>
        <dbReference type="ARBA" id="ARBA00022448"/>
    </source>
</evidence>
<evidence type="ECO:0000313" key="13">
    <source>
        <dbReference type="Proteomes" id="UP000046393"/>
    </source>
</evidence>
<protein>
    <recommendedName>
        <fullName evidence="12">Innexin</fullName>
    </recommendedName>
</protein>
<organism evidence="13 14">
    <name type="scientific">Syphacia muris</name>
    <dbReference type="NCBI Taxonomy" id="451379"/>
    <lineage>
        <taxon>Eukaryota</taxon>
        <taxon>Metazoa</taxon>
        <taxon>Ecdysozoa</taxon>
        <taxon>Nematoda</taxon>
        <taxon>Chromadorea</taxon>
        <taxon>Rhabditida</taxon>
        <taxon>Spirurina</taxon>
        <taxon>Oxyuridomorpha</taxon>
        <taxon>Oxyuroidea</taxon>
        <taxon>Oxyuridae</taxon>
        <taxon>Syphacia</taxon>
    </lineage>
</organism>
<keyword evidence="13" id="KW-1185">Reference proteome</keyword>
<sequence>MDIVRNLLRAVAPYADGDLSDRFNYCYSTTIFVILSAFISGWSFVGTPIQCWFPAYYKGWWIEYALDYCFVQNTYFVPFTDVKPSNYFDIAEHIIPIPKNVTAREEKLIGYYQWVPFILALQAILFYLPVVLWRTFYNCNGVKVQVICDTCNIKSNMASSDRVKNMDKIAGFLAHNQTIQNNFGNGNIHHLTSGKLLIIGYLAIKLIYVLNAVIQFLLLQKLLGVESIWWGGDVLSDIMHGREWPETSHFPRVTLCDFTVRVLGNLHRHTVQCVLMINMFNEKIFIFVWFWLLTAAFLSIHSFGYWLFTSVTNYTGRKMIDIATVRGQRRKFLVDEFLTDVLRPDGLFLIRLIQANSGDLVTYELIKTLWQRFLESRIEPPPYSETTKKSVTESGL</sequence>
<evidence type="ECO:0000256" key="10">
    <source>
        <dbReference type="ARBA" id="ARBA00023136"/>
    </source>
</evidence>
<proteinExistence type="inferred from homology"/>
<dbReference type="InterPro" id="IPR000990">
    <property type="entry name" value="Innexin"/>
</dbReference>
<evidence type="ECO:0000256" key="9">
    <source>
        <dbReference type="ARBA" id="ARBA00023065"/>
    </source>
</evidence>
<keyword evidence="6" id="KW-0303">Gap junction</keyword>
<keyword evidence="8 12" id="KW-1133">Transmembrane helix</keyword>
<evidence type="ECO:0000256" key="2">
    <source>
        <dbReference type="ARBA" id="ARBA00004651"/>
    </source>
</evidence>
<evidence type="ECO:0000256" key="7">
    <source>
        <dbReference type="ARBA" id="ARBA00022949"/>
    </source>
</evidence>
<dbReference type="AlphaFoldDB" id="A0A0N5AAY5"/>
<gene>
    <name evidence="12" type="primary">inx</name>
</gene>
<dbReference type="Pfam" id="PF00876">
    <property type="entry name" value="Innexin"/>
    <property type="match status" value="1"/>
</dbReference>
<evidence type="ECO:0000256" key="5">
    <source>
        <dbReference type="ARBA" id="ARBA00022692"/>
    </source>
</evidence>